<gene>
    <name evidence="2" type="ORF">S01H1_73483</name>
</gene>
<dbReference type="InterPro" id="IPR003115">
    <property type="entry name" value="ParB_N"/>
</dbReference>
<dbReference type="SUPFAM" id="SSF110849">
    <property type="entry name" value="ParB/Sulfiredoxin"/>
    <property type="match status" value="1"/>
</dbReference>
<evidence type="ECO:0000259" key="1">
    <source>
        <dbReference type="SMART" id="SM00470"/>
    </source>
</evidence>
<dbReference type="Gene3D" id="3.90.1530.10">
    <property type="entry name" value="Conserved hypothetical protein from pyrococcus furiosus pfu- 392566-001, ParB domain"/>
    <property type="match status" value="1"/>
</dbReference>
<reference evidence="2" key="1">
    <citation type="journal article" date="2014" name="Front. Microbiol.">
        <title>High frequency of phylogenetically diverse reductive dehalogenase-homologous genes in deep subseafloor sedimentary metagenomes.</title>
        <authorList>
            <person name="Kawai M."/>
            <person name="Futagami T."/>
            <person name="Toyoda A."/>
            <person name="Takaki Y."/>
            <person name="Nishi S."/>
            <person name="Hori S."/>
            <person name="Arai W."/>
            <person name="Tsubouchi T."/>
            <person name="Morono Y."/>
            <person name="Uchiyama I."/>
            <person name="Ito T."/>
            <person name="Fujiyama A."/>
            <person name="Inagaki F."/>
            <person name="Takami H."/>
        </authorList>
    </citation>
    <scope>NUCLEOTIDE SEQUENCE</scope>
    <source>
        <strain evidence="2">Expedition CK06-06</strain>
    </source>
</reference>
<proteinExistence type="predicted"/>
<feature type="non-terminal residue" evidence="2">
    <location>
        <position position="1"/>
    </location>
</feature>
<organism evidence="2">
    <name type="scientific">marine sediment metagenome</name>
    <dbReference type="NCBI Taxonomy" id="412755"/>
    <lineage>
        <taxon>unclassified sequences</taxon>
        <taxon>metagenomes</taxon>
        <taxon>ecological metagenomes</taxon>
    </lineage>
</organism>
<dbReference type="EMBL" id="BARS01049103">
    <property type="protein sequence ID" value="GAG29595.1"/>
    <property type="molecule type" value="Genomic_DNA"/>
</dbReference>
<accession>X0WG00</accession>
<protein>
    <recommendedName>
        <fullName evidence="1">ParB-like N-terminal domain-containing protein</fullName>
    </recommendedName>
</protein>
<feature type="domain" description="ParB-like N-terminal" evidence="1">
    <location>
        <begin position="21"/>
        <end position="113"/>
    </location>
</feature>
<comment type="caution">
    <text evidence="2">The sequence shown here is derived from an EMBL/GenBank/DDBJ whole genome shotgun (WGS) entry which is preliminary data.</text>
</comment>
<dbReference type="SMART" id="SM00470">
    <property type="entry name" value="ParB"/>
    <property type="match status" value="1"/>
</dbReference>
<sequence length="185" mass="20885">EGEKMDRTKKSARKHPIERVEWVNPDALHANDYNPNTVFSPELKLLKESLLQDGWTTPLVITYEMEIVDGFHRWTLATGDEEVRALAGGLVPVVYLEKVSRGGQIMATVRHNRARGVHGVLKMADLVRELIDEQGMTEIQVQKFLGMGHEEVDRLYDRGGMTERGAGDEFGKAWVPTRDRDSSQG</sequence>
<dbReference type="AlphaFoldDB" id="X0WG00"/>
<dbReference type="InterPro" id="IPR036086">
    <property type="entry name" value="ParB/Sulfiredoxin_sf"/>
</dbReference>
<name>X0WG00_9ZZZZ</name>
<evidence type="ECO:0000313" key="2">
    <source>
        <dbReference type="EMBL" id="GAG29595.1"/>
    </source>
</evidence>